<dbReference type="InterPro" id="IPR051783">
    <property type="entry name" value="NAD(P)-dependent_oxidoreduct"/>
</dbReference>
<dbReference type="Proteomes" id="UP000275356">
    <property type="component" value="Unassembled WGS sequence"/>
</dbReference>
<dbReference type="GO" id="GO:0005737">
    <property type="term" value="C:cytoplasm"/>
    <property type="evidence" value="ECO:0007669"/>
    <property type="project" value="TreeGrafter"/>
</dbReference>
<gene>
    <name evidence="2" type="ORF">EDD28_0183</name>
</gene>
<sequence>MRIVVVGATGNIGTALLRAVTARHTVTSVDAVSRRGAGRLIVEGVPVRQHQLDLATPEGSSDRQAFAALAAGADAVVHLAWAHERSAARETEANALLSSAVLHGAVGAAQLVVVSCASVYAPSYGLAPRAEDWPTTGVPDSSVSADRVGLESMVERFAAAHPDVVASVVRPTITLQESAGAELVRRYVGPLLPRVGLGRSYPLLLWPEGLRLQVAHADDVAAALLAVIERRAPGPYNVASPQVLDGAAVAEALGATRLVEVPRNVAGGVHTAAWWAHAVRARPEWLGTLLAQPVLDCSRARDLLGVVPVWDGADVLRAAARGVAQRREGWTPPLSR</sequence>
<comment type="caution">
    <text evidence="2">The sequence shown here is derived from an EMBL/GenBank/DDBJ whole genome shotgun (WGS) entry which is preliminary data.</text>
</comment>
<dbReference type="AlphaFoldDB" id="A0A3N2D7E7"/>
<name>A0A3N2D7E7_9MICO</name>
<evidence type="ECO:0000313" key="3">
    <source>
        <dbReference type="Proteomes" id="UP000275356"/>
    </source>
</evidence>
<dbReference type="InterPro" id="IPR001509">
    <property type="entry name" value="Epimerase_deHydtase"/>
</dbReference>
<dbReference type="PANTHER" id="PTHR48079:SF6">
    <property type="entry name" value="NAD(P)-BINDING DOMAIN-CONTAINING PROTEIN-RELATED"/>
    <property type="match status" value="1"/>
</dbReference>
<dbReference type="SUPFAM" id="SSF51735">
    <property type="entry name" value="NAD(P)-binding Rossmann-fold domains"/>
    <property type="match status" value="1"/>
</dbReference>
<dbReference type="Pfam" id="PF01370">
    <property type="entry name" value="Epimerase"/>
    <property type="match status" value="1"/>
</dbReference>
<organism evidence="2 3">
    <name type="scientific">Salana multivorans</name>
    <dbReference type="NCBI Taxonomy" id="120377"/>
    <lineage>
        <taxon>Bacteria</taxon>
        <taxon>Bacillati</taxon>
        <taxon>Actinomycetota</taxon>
        <taxon>Actinomycetes</taxon>
        <taxon>Micrococcales</taxon>
        <taxon>Beutenbergiaceae</taxon>
        <taxon>Salana</taxon>
    </lineage>
</organism>
<accession>A0A3N2D7E7</accession>
<dbReference type="GO" id="GO:0004029">
    <property type="term" value="F:aldehyde dehydrogenase (NAD+) activity"/>
    <property type="evidence" value="ECO:0007669"/>
    <property type="project" value="TreeGrafter"/>
</dbReference>
<reference evidence="2 3" key="1">
    <citation type="submission" date="2018-11" db="EMBL/GenBank/DDBJ databases">
        <title>Sequencing the genomes of 1000 actinobacteria strains.</title>
        <authorList>
            <person name="Klenk H.-P."/>
        </authorList>
    </citation>
    <scope>NUCLEOTIDE SEQUENCE [LARGE SCALE GENOMIC DNA]</scope>
    <source>
        <strain evidence="2 3">DSM 13521</strain>
    </source>
</reference>
<dbReference type="EMBL" id="RKHQ01000001">
    <property type="protein sequence ID" value="ROR95622.1"/>
    <property type="molecule type" value="Genomic_DNA"/>
</dbReference>
<protein>
    <submittedName>
        <fullName evidence="2">Nucleoside-diphosphate-sugar epimerase</fullName>
    </submittedName>
</protein>
<proteinExistence type="predicted"/>
<dbReference type="OrthoDB" id="3338687at2"/>
<keyword evidence="3" id="KW-1185">Reference proteome</keyword>
<dbReference type="Gene3D" id="3.40.50.720">
    <property type="entry name" value="NAD(P)-binding Rossmann-like Domain"/>
    <property type="match status" value="1"/>
</dbReference>
<dbReference type="InterPro" id="IPR036291">
    <property type="entry name" value="NAD(P)-bd_dom_sf"/>
</dbReference>
<feature type="domain" description="NAD-dependent epimerase/dehydratase" evidence="1">
    <location>
        <begin position="3"/>
        <end position="239"/>
    </location>
</feature>
<dbReference type="RefSeq" id="WP_123737912.1">
    <property type="nucleotide sequence ID" value="NZ_CALFQU010000003.1"/>
</dbReference>
<evidence type="ECO:0000259" key="1">
    <source>
        <dbReference type="Pfam" id="PF01370"/>
    </source>
</evidence>
<evidence type="ECO:0000313" key="2">
    <source>
        <dbReference type="EMBL" id="ROR95622.1"/>
    </source>
</evidence>
<dbReference type="PANTHER" id="PTHR48079">
    <property type="entry name" value="PROTEIN YEEZ"/>
    <property type="match status" value="1"/>
</dbReference>